<proteinExistence type="predicted"/>
<sequence length="60" mass="6379">MSERACQEQSADNSTGYRGKYDGDSWAADLGKTHSGSFGQVGNTDGVMLTAIFFPKGWSG</sequence>
<keyword evidence="2" id="KW-1185">Reference proteome</keyword>
<dbReference type="Proteomes" id="UP000191905">
    <property type="component" value="Unassembled WGS sequence"/>
</dbReference>
<organism evidence="1 2">
    <name type="scientific">Manganibacter manganicus</name>
    <dbReference type="NCBI Taxonomy" id="1873176"/>
    <lineage>
        <taxon>Bacteria</taxon>
        <taxon>Pseudomonadati</taxon>
        <taxon>Pseudomonadota</taxon>
        <taxon>Alphaproteobacteria</taxon>
        <taxon>Hyphomicrobiales</taxon>
        <taxon>Phyllobacteriaceae</taxon>
        <taxon>Manganibacter</taxon>
    </lineage>
</organism>
<accession>A0A1V8RRA8</accession>
<reference evidence="1 2" key="1">
    <citation type="journal article" date="2016" name="Int. J. Syst. Evol. Microbiol.">
        <title>Pseudaminobacter manganicus sp. nov., isolated from sludge of a manganese mine.</title>
        <authorList>
            <person name="Li J."/>
            <person name="Huang J."/>
            <person name="Liao S."/>
            <person name="Wang G."/>
        </authorList>
    </citation>
    <scope>NUCLEOTIDE SEQUENCE [LARGE SCALE GENOMIC DNA]</scope>
    <source>
        <strain evidence="1 2">JH-7</strain>
    </source>
</reference>
<name>A0A1V8RRA8_9HYPH</name>
<gene>
    <name evidence="1" type="ORF">BFN67_17010</name>
</gene>
<protein>
    <submittedName>
        <fullName evidence="1">Uncharacterized protein</fullName>
    </submittedName>
</protein>
<dbReference type="STRING" id="1873176.BFN67_17010"/>
<comment type="caution">
    <text evidence="1">The sequence shown here is derived from an EMBL/GenBank/DDBJ whole genome shotgun (WGS) entry which is preliminary data.</text>
</comment>
<dbReference type="EMBL" id="MDET01000013">
    <property type="protein sequence ID" value="OQM75673.1"/>
    <property type="molecule type" value="Genomic_DNA"/>
</dbReference>
<evidence type="ECO:0000313" key="1">
    <source>
        <dbReference type="EMBL" id="OQM75673.1"/>
    </source>
</evidence>
<dbReference type="AlphaFoldDB" id="A0A1V8RRA8"/>
<evidence type="ECO:0000313" key="2">
    <source>
        <dbReference type="Proteomes" id="UP000191905"/>
    </source>
</evidence>